<organism evidence="2 3">
    <name type="scientific">Apibacter mensalis</name>
    <dbReference type="NCBI Taxonomy" id="1586267"/>
    <lineage>
        <taxon>Bacteria</taxon>
        <taxon>Pseudomonadati</taxon>
        <taxon>Bacteroidota</taxon>
        <taxon>Flavobacteriia</taxon>
        <taxon>Flavobacteriales</taxon>
        <taxon>Weeksellaceae</taxon>
        <taxon>Apibacter</taxon>
    </lineage>
</organism>
<gene>
    <name evidence="2" type="ORF">Ga0061079_1252</name>
</gene>
<name>A0A0X3AS36_9FLAO</name>
<keyword evidence="1" id="KW-1133">Transmembrane helix</keyword>
<proteinExistence type="predicted"/>
<keyword evidence="1" id="KW-0812">Transmembrane</keyword>
<dbReference type="EMBL" id="FCOR01000025">
    <property type="protein sequence ID" value="CVK17221.1"/>
    <property type="molecule type" value="Genomic_DNA"/>
</dbReference>
<feature type="transmembrane region" description="Helical" evidence="1">
    <location>
        <begin position="5"/>
        <end position="22"/>
    </location>
</feature>
<evidence type="ECO:0000313" key="2">
    <source>
        <dbReference type="EMBL" id="CVK17221.1"/>
    </source>
</evidence>
<evidence type="ECO:0000313" key="3">
    <source>
        <dbReference type="Proteomes" id="UP000182761"/>
    </source>
</evidence>
<dbReference type="Proteomes" id="UP000182761">
    <property type="component" value="Unassembled WGS sequence"/>
</dbReference>
<protein>
    <submittedName>
        <fullName evidence="2">Uncharacterized protein</fullName>
    </submittedName>
</protein>
<sequence length="82" mass="9682">MPIGLLILLILFSLGIIILHYMKEIVNLNNSSVFKNNEEFAKKFILGRDFLVDKFIPFMVFIYQLLLIWMPVIFNNMISDKE</sequence>
<feature type="transmembrane region" description="Helical" evidence="1">
    <location>
        <begin position="55"/>
        <end position="74"/>
    </location>
</feature>
<keyword evidence="3" id="KW-1185">Reference proteome</keyword>
<reference evidence="2 3" key="1">
    <citation type="submission" date="2016-01" db="EMBL/GenBank/DDBJ databases">
        <authorList>
            <person name="McClelland M."/>
            <person name="Jain A."/>
            <person name="Saraogi P."/>
            <person name="Mendelson R."/>
            <person name="Westerman R."/>
            <person name="SanMiguel P."/>
            <person name="Csonka L."/>
        </authorList>
    </citation>
    <scope>NUCLEOTIDE SEQUENCE [LARGE SCALE GENOMIC DNA]</scope>
    <source>
        <strain evidence="2 3">R-53146</strain>
    </source>
</reference>
<dbReference type="AlphaFoldDB" id="A0A0X3AS36"/>
<keyword evidence="1" id="KW-0472">Membrane</keyword>
<evidence type="ECO:0000256" key="1">
    <source>
        <dbReference type="SAM" id="Phobius"/>
    </source>
</evidence>
<accession>A0A0X3AS36</accession>